<evidence type="ECO:0000313" key="10">
    <source>
        <dbReference type="Proteomes" id="UP001396898"/>
    </source>
</evidence>
<feature type="transmembrane region" description="Helical" evidence="7">
    <location>
        <begin position="49"/>
        <end position="66"/>
    </location>
</feature>
<comment type="subcellular location">
    <subcellularLocation>
        <location evidence="1">Membrane</location>
        <topology evidence="1">Multi-pass membrane protein</topology>
    </subcellularLocation>
</comment>
<dbReference type="PANTHER" id="PTHR43791:SF38">
    <property type="entry name" value="MAJOR FACILITATOR SUPERFAMILY (MFS) PROFILE DOMAIN-CONTAINING PROTEIN"/>
    <property type="match status" value="1"/>
</dbReference>
<feature type="transmembrane region" description="Helical" evidence="7">
    <location>
        <begin position="442"/>
        <end position="467"/>
    </location>
</feature>
<feature type="transmembrane region" description="Helical" evidence="7">
    <location>
        <begin position="288"/>
        <end position="307"/>
    </location>
</feature>
<dbReference type="Proteomes" id="UP001396898">
    <property type="component" value="Unassembled WGS sequence"/>
</dbReference>
<evidence type="ECO:0000256" key="6">
    <source>
        <dbReference type="SAM" id="MobiDB-lite"/>
    </source>
</evidence>
<proteinExistence type="predicted"/>
<feature type="transmembrane region" description="Helical" evidence="7">
    <location>
        <begin position="179"/>
        <end position="200"/>
    </location>
</feature>
<dbReference type="EMBL" id="JAQQWI010000018">
    <property type="protein sequence ID" value="KAK8001288.1"/>
    <property type="molecule type" value="Genomic_DNA"/>
</dbReference>
<dbReference type="Gene3D" id="1.20.1250.20">
    <property type="entry name" value="MFS general substrate transporter like domains"/>
    <property type="match status" value="2"/>
</dbReference>
<dbReference type="InterPro" id="IPR011701">
    <property type="entry name" value="MFS"/>
</dbReference>
<evidence type="ECO:0000256" key="4">
    <source>
        <dbReference type="ARBA" id="ARBA00022989"/>
    </source>
</evidence>
<protein>
    <recommendedName>
        <fullName evidence="8">Major facilitator superfamily (MFS) profile domain-containing protein</fullName>
    </recommendedName>
</protein>
<evidence type="ECO:0000256" key="2">
    <source>
        <dbReference type="ARBA" id="ARBA00022448"/>
    </source>
</evidence>
<evidence type="ECO:0000256" key="7">
    <source>
        <dbReference type="SAM" id="Phobius"/>
    </source>
</evidence>
<evidence type="ECO:0000256" key="3">
    <source>
        <dbReference type="ARBA" id="ARBA00022692"/>
    </source>
</evidence>
<evidence type="ECO:0000259" key="8">
    <source>
        <dbReference type="PROSITE" id="PS50850"/>
    </source>
</evidence>
<gene>
    <name evidence="9" type="ORF">PG991_013510</name>
</gene>
<evidence type="ECO:0000256" key="1">
    <source>
        <dbReference type="ARBA" id="ARBA00004141"/>
    </source>
</evidence>
<reference evidence="9 10" key="1">
    <citation type="submission" date="2023-01" db="EMBL/GenBank/DDBJ databases">
        <title>Analysis of 21 Apiospora genomes using comparative genomics revels a genus with tremendous synthesis potential of carbohydrate active enzymes and secondary metabolites.</title>
        <authorList>
            <person name="Sorensen T."/>
        </authorList>
    </citation>
    <scope>NUCLEOTIDE SEQUENCE [LARGE SCALE GENOMIC DNA]</scope>
    <source>
        <strain evidence="9 10">CBS 20057</strain>
    </source>
</reference>
<dbReference type="SUPFAM" id="SSF103473">
    <property type="entry name" value="MFS general substrate transporter"/>
    <property type="match status" value="1"/>
</dbReference>
<comment type="caution">
    <text evidence="9">The sequence shown here is derived from an EMBL/GenBank/DDBJ whole genome shotgun (WGS) entry which is preliminary data.</text>
</comment>
<accession>A0ABR1R6E0</accession>
<feature type="transmembrane region" description="Helical" evidence="7">
    <location>
        <begin position="119"/>
        <end position="139"/>
    </location>
</feature>
<keyword evidence="5 7" id="KW-0472">Membrane</keyword>
<dbReference type="Pfam" id="PF07690">
    <property type="entry name" value="MFS_1"/>
    <property type="match status" value="1"/>
</dbReference>
<dbReference type="PANTHER" id="PTHR43791">
    <property type="entry name" value="PERMEASE-RELATED"/>
    <property type="match status" value="1"/>
</dbReference>
<feature type="transmembrane region" description="Helical" evidence="7">
    <location>
        <begin position="352"/>
        <end position="373"/>
    </location>
</feature>
<dbReference type="InterPro" id="IPR036259">
    <property type="entry name" value="MFS_trans_sf"/>
</dbReference>
<feature type="transmembrane region" description="Helical" evidence="7">
    <location>
        <begin position="212"/>
        <end position="236"/>
    </location>
</feature>
<keyword evidence="4 7" id="KW-1133">Transmembrane helix</keyword>
<evidence type="ECO:0000256" key="5">
    <source>
        <dbReference type="ARBA" id="ARBA00023136"/>
    </source>
</evidence>
<feature type="transmembrane region" description="Helical" evidence="7">
    <location>
        <begin position="411"/>
        <end position="430"/>
    </location>
</feature>
<feature type="domain" description="Major facilitator superfamily (MFS) profile" evidence="8">
    <location>
        <begin position="53"/>
        <end position="473"/>
    </location>
</feature>
<dbReference type="InterPro" id="IPR020846">
    <property type="entry name" value="MFS_dom"/>
</dbReference>
<feature type="transmembrane region" description="Helical" evidence="7">
    <location>
        <begin position="379"/>
        <end position="399"/>
    </location>
</feature>
<keyword evidence="2" id="KW-0813">Transport</keyword>
<dbReference type="PROSITE" id="PS50850">
    <property type="entry name" value="MFS"/>
    <property type="match status" value="1"/>
</dbReference>
<keyword evidence="10" id="KW-1185">Reference proteome</keyword>
<feature type="region of interest" description="Disordered" evidence="6">
    <location>
        <begin position="1"/>
        <end position="25"/>
    </location>
</feature>
<name>A0ABR1R6E0_9PEZI</name>
<feature type="transmembrane region" description="Helical" evidence="7">
    <location>
        <begin position="89"/>
        <end position="107"/>
    </location>
</feature>
<feature type="transmembrane region" description="Helical" evidence="7">
    <location>
        <begin position="145"/>
        <end position="167"/>
    </location>
</feature>
<feature type="compositionally biased region" description="Basic and acidic residues" evidence="6">
    <location>
        <begin position="1"/>
        <end position="16"/>
    </location>
</feature>
<organism evidence="9 10">
    <name type="scientific">Apiospora marii</name>
    <dbReference type="NCBI Taxonomy" id="335849"/>
    <lineage>
        <taxon>Eukaryota</taxon>
        <taxon>Fungi</taxon>
        <taxon>Dikarya</taxon>
        <taxon>Ascomycota</taxon>
        <taxon>Pezizomycotina</taxon>
        <taxon>Sordariomycetes</taxon>
        <taxon>Xylariomycetidae</taxon>
        <taxon>Amphisphaeriales</taxon>
        <taxon>Apiosporaceae</taxon>
        <taxon>Apiospora</taxon>
    </lineage>
</organism>
<feature type="transmembrane region" description="Helical" evidence="7">
    <location>
        <begin position="327"/>
        <end position="345"/>
    </location>
</feature>
<keyword evidence="3 7" id="KW-0812">Transmembrane</keyword>
<sequence>MDVKHSDKASGEHEEFVDSENMTNPKSQHEYADAYVADTEEERKLVRKIDLYILPTMWVMYLLSYMDRTNIGNAKIAGMDKELDLTSDRYSIVLVVFFIGYVLWEVPSNMILARTKPSIFLPAIMFLWGCATIGMAFIQTYEALIGLRVIVGLLESGFAPGMLLLLSSWYKPDEQARRFGVYISAAILSGAFGGLIAGSITNGLDGAHGLAGWRWLFIVEGAATAGWSIVASFILMDFPANTKRLSEAERELAIRRLMADPSRFDGGQDGPKLSHFQALKVALTDWKVWLFVVGYMAVVGSSTLSYFYPTLVAGLGYSTVNAQYMTIPIYVAAFVVTIVVVFYMDKYPRWRGLVLGCCMGVACLCSVITCAVYDFKARYALLVIMASGLWASNGLSLAYASSTFTTMTAEVRGISLAFVNAMGNLAQIYGSYLFPSKDSPKYLMGFGVISGLCFTGVVSYLALYILIKKPAARR</sequence>
<evidence type="ECO:0000313" key="9">
    <source>
        <dbReference type="EMBL" id="KAK8001288.1"/>
    </source>
</evidence>